<dbReference type="EMBL" id="JBHSEG010000008">
    <property type="protein sequence ID" value="MFC4455225.1"/>
    <property type="molecule type" value="Genomic_DNA"/>
</dbReference>
<reference evidence="2" key="1">
    <citation type="journal article" date="2019" name="Int. J. Syst. Evol. Microbiol.">
        <title>The Global Catalogue of Microorganisms (GCM) 10K type strain sequencing project: providing services to taxonomists for standard genome sequencing and annotation.</title>
        <authorList>
            <consortium name="The Broad Institute Genomics Platform"/>
            <consortium name="The Broad Institute Genome Sequencing Center for Infectious Disease"/>
            <person name="Wu L."/>
            <person name="Ma J."/>
        </authorList>
    </citation>
    <scope>NUCLEOTIDE SEQUENCE [LARGE SCALE GENOMIC DNA]</scope>
    <source>
        <strain evidence="2">CCUG 39970</strain>
    </source>
</reference>
<gene>
    <name evidence="1" type="ORF">ACFO0P_15710</name>
</gene>
<evidence type="ECO:0000313" key="2">
    <source>
        <dbReference type="Proteomes" id="UP001595939"/>
    </source>
</evidence>
<keyword evidence="2" id="KW-1185">Reference proteome</keyword>
<evidence type="ECO:0000313" key="1">
    <source>
        <dbReference type="EMBL" id="MFC4455225.1"/>
    </source>
</evidence>
<name>A0ABV8Y8B1_9DEIO</name>
<dbReference type="RefSeq" id="WP_380129942.1">
    <property type="nucleotide sequence ID" value="NZ_JBHSEG010000008.1"/>
</dbReference>
<organism evidence="1 2">
    <name type="scientific">Deinococcus sonorensis</name>
    <dbReference type="NCBI Taxonomy" id="309891"/>
    <lineage>
        <taxon>Bacteria</taxon>
        <taxon>Thermotogati</taxon>
        <taxon>Deinococcota</taxon>
        <taxon>Deinococci</taxon>
        <taxon>Deinococcales</taxon>
        <taxon>Deinococcaceae</taxon>
        <taxon>Deinococcus</taxon>
    </lineage>
</organism>
<protein>
    <submittedName>
        <fullName evidence="1">Uncharacterized protein</fullName>
    </submittedName>
</protein>
<proteinExistence type="predicted"/>
<sequence>MSTVTPELIMVEALRTFVGSVHGTLDDTTSQQPLPEDAAESLREAEWLLLYGSPLSTLPDPLLLVACHVSAVMIDRPMPPDAKSRDEREQARWEAAFRVKAERRRREAKLGRPLRDLDPWVRGALQLLPTSTASLLA</sequence>
<dbReference type="Proteomes" id="UP001595939">
    <property type="component" value="Unassembled WGS sequence"/>
</dbReference>
<comment type="caution">
    <text evidence="1">The sequence shown here is derived from an EMBL/GenBank/DDBJ whole genome shotgun (WGS) entry which is preliminary data.</text>
</comment>
<accession>A0ABV8Y8B1</accession>